<dbReference type="InterPro" id="IPR058238">
    <property type="entry name" value="Lant_leader_dom"/>
</dbReference>
<sequence>MKKNAKLTLNKKTVVELSKKKMETVKGGNLEAEKPSHFLCWSVFGHCETDSCKGVYCDNF</sequence>
<dbReference type="Proteomes" id="UP000187261">
    <property type="component" value="Unassembled WGS sequence"/>
</dbReference>
<organism evidence="1 2">
    <name type="scientific">Epilithonimonas bovis DSM 19482</name>
    <dbReference type="NCBI Taxonomy" id="1121284"/>
    <lineage>
        <taxon>Bacteria</taxon>
        <taxon>Pseudomonadati</taxon>
        <taxon>Bacteroidota</taxon>
        <taxon>Flavobacteriia</taxon>
        <taxon>Flavobacteriales</taxon>
        <taxon>Weeksellaceae</taxon>
        <taxon>Chryseobacterium group</taxon>
        <taxon>Epilithonimonas</taxon>
    </lineage>
</organism>
<dbReference type="EMBL" id="FTPU01000006">
    <property type="protein sequence ID" value="SIT96138.1"/>
    <property type="molecule type" value="Genomic_DNA"/>
</dbReference>
<dbReference type="NCBIfam" id="TIGR04149">
    <property type="entry name" value="GG_sam_targ_CFB"/>
    <property type="match status" value="1"/>
</dbReference>
<reference evidence="2" key="1">
    <citation type="submission" date="2016-10" db="EMBL/GenBank/DDBJ databases">
        <authorList>
            <person name="Varghese N."/>
            <person name="Submissions S."/>
        </authorList>
    </citation>
    <scope>NUCLEOTIDE SEQUENCE [LARGE SCALE GENOMIC DNA]</scope>
    <source>
        <strain evidence="2">DSM 19482</strain>
    </source>
</reference>
<dbReference type="NCBIfam" id="NF038153">
    <property type="entry name" value="lant_leader_L1a"/>
    <property type="match status" value="1"/>
</dbReference>
<evidence type="ECO:0000313" key="2">
    <source>
        <dbReference type="Proteomes" id="UP000187261"/>
    </source>
</evidence>
<accession>A0A1U7PWI0</accession>
<dbReference type="InterPro" id="IPR026408">
    <property type="entry name" value="GG_sam_targ_CFB"/>
</dbReference>
<dbReference type="STRING" id="1121284.SAMN05660493_00810"/>
<proteinExistence type="predicted"/>
<protein>
    <submittedName>
        <fullName evidence="1">Natural product</fullName>
    </submittedName>
</protein>
<gene>
    <name evidence="1" type="ORF">SAMN05660493_00810</name>
</gene>
<evidence type="ECO:0000313" key="1">
    <source>
        <dbReference type="EMBL" id="SIT96138.1"/>
    </source>
</evidence>
<name>A0A1U7PWI0_9FLAO</name>
<dbReference type="AlphaFoldDB" id="A0A1U7PWI0"/>
<keyword evidence="2" id="KW-1185">Reference proteome</keyword>
<dbReference type="RefSeq" id="WP_076782196.1">
    <property type="nucleotide sequence ID" value="NZ_FTPU01000006.1"/>
</dbReference>